<dbReference type="GO" id="GO:0005506">
    <property type="term" value="F:iron ion binding"/>
    <property type="evidence" value="ECO:0007669"/>
    <property type="project" value="TreeGrafter"/>
</dbReference>
<dbReference type="PROSITE" id="PS01097">
    <property type="entry name" value="HUPF_HYPC"/>
    <property type="match status" value="1"/>
</dbReference>
<reference evidence="2 3" key="1">
    <citation type="submission" date="2013-02" db="EMBL/GenBank/DDBJ databases">
        <title>The complete genome sequence of Corynebacterium vitaeruminis DSM 20294.</title>
        <authorList>
            <person name="Ruckert C."/>
            <person name="Albersmeier A."/>
            <person name="Kalinowski J."/>
        </authorList>
    </citation>
    <scope>NUCLEOTIDE SEQUENCE [LARGE SCALE GENOMIC DNA]</scope>
    <source>
        <strain evidence="3">ATCC 10234</strain>
    </source>
</reference>
<dbReference type="STRING" id="1224164.B843_05565"/>
<dbReference type="InterPro" id="IPR019812">
    <property type="entry name" value="Hydgase_assmbl_chp_CS"/>
</dbReference>
<dbReference type="InterPro" id="IPR001109">
    <property type="entry name" value="Hydrogenase_HupF/HypC"/>
</dbReference>
<dbReference type="Proteomes" id="UP000019222">
    <property type="component" value="Chromosome"/>
</dbReference>
<dbReference type="PANTHER" id="PTHR35177">
    <property type="entry name" value="HYDROGENASE MATURATION FACTOR HYBG"/>
    <property type="match status" value="1"/>
</dbReference>
<sequence length="81" mass="8643">MCLGIPARVVDPGSPDDAFPMGEIDVAGERRPCCFAYVPEAQVGDWVLIQNSFAMTIVDEASAAESMAAIDEFDLLPPSPQ</sequence>
<dbReference type="NCBIfam" id="TIGR00074">
    <property type="entry name" value="hypC_hupF"/>
    <property type="match status" value="1"/>
</dbReference>
<name>W5Y7M4_9CORY</name>
<protein>
    <submittedName>
        <fullName evidence="2">Putative hydrogenase operon protein</fullName>
    </submittedName>
</protein>
<dbReference type="RefSeq" id="WP_025252532.1">
    <property type="nucleotide sequence ID" value="NZ_CP004353.1"/>
</dbReference>
<accession>W5Y7M4</accession>
<proteinExistence type="inferred from homology"/>
<dbReference type="AlphaFoldDB" id="W5Y7M4"/>
<evidence type="ECO:0000256" key="1">
    <source>
        <dbReference type="ARBA" id="ARBA00006018"/>
    </source>
</evidence>
<evidence type="ECO:0000313" key="3">
    <source>
        <dbReference type="Proteomes" id="UP000019222"/>
    </source>
</evidence>
<dbReference type="eggNOG" id="COG0298">
    <property type="taxonomic scope" value="Bacteria"/>
</dbReference>
<dbReference type="Gene3D" id="2.30.30.140">
    <property type="match status" value="1"/>
</dbReference>
<dbReference type="Pfam" id="PF01455">
    <property type="entry name" value="HupF_HypC"/>
    <property type="match status" value="1"/>
</dbReference>
<dbReference type="KEGG" id="cvt:B843_05565"/>
<dbReference type="PATRIC" id="fig|1224164.3.peg.1112"/>
<dbReference type="GO" id="GO:0051604">
    <property type="term" value="P:protein maturation"/>
    <property type="evidence" value="ECO:0007669"/>
    <property type="project" value="TreeGrafter"/>
</dbReference>
<gene>
    <name evidence="2" type="ORF">B843_05565</name>
</gene>
<dbReference type="PRINTS" id="PR00445">
    <property type="entry name" value="HUPFHYPC"/>
</dbReference>
<dbReference type="EMBL" id="CP004353">
    <property type="protein sequence ID" value="AHI22498.1"/>
    <property type="molecule type" value="Genomic_DNA"/>
</dbReference>
<evidence type="ECO:0000313" key="2">
    <source>
        <dbReference type="EMBL" id="AHI22498.1"/>
    </source>
</evidence>
<dbReference type="GO" id="GO:1902670">
    <property type="term" value="F:carbon dioxide binding"/>
    <property type="evidence" value="ECO:0007669"/>
    <property type="project" value="TreeGrafter"/>
</dbReference>
<organism evidence="2 3">
    <name type="scientific">Corynebacterium vitaeruminis DSM 20294</name>
    <dbReference type="NCBI Taxonomy" id="1224164"/>
    <lineage>
        <taxon>Bacteria</taxon>
        <taxon>Bacillati</taxon>
        <taxon>Actinomycetota</taxon>
        <taxon>Actinomycetes</taxon>
        <taxon>Mycobacteriales</taxon>
        <taxon>Corynebacteriaceae</taxon>
        <taxon>Corynebacterium</taxon>
    </lineage>
</organism>
<dbReference type="SUPFAM" id="SSF159127">
    <property type="entry name" value="HupF/HypC-like"/>
    <property type="match status" value="1"/>
</dbReference>
<comment type="similarity">
    <text evidence="1">Belongs to the HupF/HypC family.</text>
</comment>
<dbReference type="PANTHER" id="PTHR35177:SF2">
    <property type="entry name" value="HYDROGENASE MATURATION FACTOR HYBG"/>
    <property type="match status" value="1"/>
</dbReference>
<keyword evidence="3" id="KW-1185">Reference proteome</keyword>
<dbReference type="HOGENOM" id="CLU_159381_1_0_11"/>